<feature type="compositionally biased region" description="Polar residues" evidence="1">
    <location>
        <begin position="344"/>
        <end position="353"/>
    </location>
</feature>
<feature type="region of interest" description="Disordered" evidence="1">
    <location>
        <begin position="111"/>
        <end position="137"/>
    </location>
</feature>
<feature type="region of interest" description="Disordered" evidence="1">
    <location>
        <begin position="294"/>
        <end position="365"/>
    </location>
</feature>
<organism evidence="3 4">
    <name type="scientific">Cylicocyclus nassatus</name>
    <name type="common">Nematode worm</name>
    <dbReference type="NCBI Taxonomy" id="53992"/>
    <lineage>
        <taxon>Eukaryota</taxon>
        <taxon>Metazoa</taxon>
        <taxon>Ecdysozoa</taxon>
        <taxon>Nematoda</taxon>
        <taxon>Chromadorea</taxon>
        <taxon>Rhabditida</taxon>
        <taxon>Rhabditina</taxon>
        <taxon>Rhabditomorpha</taxon>
        <taxon>Strongyloidea</taxon>
        <taxon>Strongylidae</taxon>
        <taxon>Cylicocyclus</taxon>
    </lineage>
</organism>
<feature type="compositionally biased region" description="Basic and acidic residues" evidence="1">
    <location>
        <begin position="52"/>
        <end position="63"/>
    </location>
</feature>
<feature type="compositionally biased region" description="Polar residues" evidence="1">
    <location>
        <begin position="300"/>
        <end position="315"/>
    </location>
</feature>
<feature type="compositionally biased region" description="Low complexity" evidence="1">
    <location>
        <begin position="111"/>
        <end position="130"/>
    </location>
</feature>
<proteinExistence type="predicted"/>
<dbReference type="Proteomes" id="UP001176961">
    <property type="component" value="Unassembled WGS sequence"/>
</dbReference>
<name>A0AA36DPQ0_CYLNA</name>
<evidence type="ECO:0000313" key="4">
    <source>
        <dbReference type="Proteomes" id="UP001176961"/>
    </source>
</evidence>
<evidence type="ECO:0000256" key="2">
    <source>
        <dbReference type="SAM" id="SignalP"/>
    </source>
</evidence>
<sequence>MRSRGSAYLYLLCLAVSIGAQHDAALKSNSGDWTREVREIQQTEVKSSEMISEEKQESQEKSVDPNFVKSLNEVLTQFLRDMATVVKESPESAERIREADVAHILKDSLAAAASTTPPSSSEQRQQSSSEIPVNNSLTVNKVAFGNRLQNGEKEVPQKQNSTKGNELTGVVVSQKPQPTRFRQRLQKPKRLPLKIATRYGREKLMNRRRPFRPHVQITRPPIRKQTSQPRKIPQESVGISRRVFRERNFNGAWRSRFPAKISRPRGKPLATSTQWRRRPFENLNRRYVKTLVKKPKTLLSGGTNQQGRTPTSNTPRVVIQNREGTDVSEVVTQVGPSRRPILNRSPSLHSGSSPADARPPPENFRARLHVNQSPPLVGPAAHSGLPTDPKKPQLNFSTEDSRENVLPILQQEVRPTALQTFIAKETVLNDLVFDLLKKLGVQSFEMKSDSGTLKGVSDPRRTHFTPLELIEQLAQENREHSNTSQIPPNNVNMPRQPQPSESNETPTTTAQVAGSSETITGPFGNAWRQTRGITRKELRLLRVKARQ</sequence>
<feature type="region of interest" description="Disordered" evidence="1">
    <location>
        <begin position="43"/>
        <end position="64"/>
    </location>
</feature>
<evidence type="ECO:0000256" key="1">
    <source>
        <dbReference type="SAM" id="MobiDB-lite"/>
    </source>
</evidence>
<dbReference type="EMBL" id="CATQJL010000001">
    <property type="protein sequence ID" value="CAJ0590489.1"/>
    <property type="molecule type" value="Genomic_DNA"/>
</dbReference>
<feature type="region of interest" description="Disordered" evidence="1">
    <location>
        <begin position="149"/>
        <end position="183"/>
    </location>
</feature>
<feature type="signal peptide" evidence="2">
    <location>
        <begin position="1"/>
        <end position="20"/>
    </location>
</feature>
<comment type="caution">
    <text evidence="3">The sequence shown here is derived from an EMBL/GenBank/DDBJ whole genome shotgun (WGS) entry which is preliminary data.</text>
</comment>
<dbReference type="AlphaFoldDB" id="A0AA36DPQ0"/>
<gene>
    <name evidence="3" type="ORF">CYNAS_LOCUS2472</name>
</gene>
<protein>
    <submittedName>
        <fullName evidence="3">Uncharacterized protein</fullName>
    </submittedName>
</protein>
<feature type="region of interest" description="Disordered" evidence="1">
    <location>
        <begin position="475"/>
        <end position="531"/>
    </location>
</feature>
<feature type="compositionally biased region" description="Polar residues" evidence="1">
    <location>
        <begin position="482"/>
        <end position="519"/>
    </location>
</feature>
<keyword evidence="2" id="KW-0732">Signal</keyword>
<feature type="chain" id="PRO_5041315745" evidence="2">
    <location>
        <begin position="21"/>
        <end position="547"/>
    </location>
</feature>
<accession>A0AA36DPQ0</accession>
<evidence type="ECO:0000313" key="3">
    <source>
        <dbReference type="EMBL" id="CAJ0590489.1"/>
    </source>
</evidence>
<keyword evidence="4" id="KW-1185">Reference proteome</keyword>
<reference evidence="3" key="1">
    <citation type="submission" date="2023-07" db="EMBL/GenBank/DDBJ databases">
        <authorList>
            <consortium name="CYATHOMIX"/>
        </authorList>
    </citation>
    <scope>NUCLEOTIDE SEQUENCE</scope>
    <source>
        <strain evidence="3">N/A</strain>
    </source>
</reference>